<protein>
    <recommendedName>
        <fullName evidence="1">F-box domain-containing protein</fullName>
    </recommendedName>
</protein>
<dbReference type="PANTHER" id="PTHR34223">
    <property type="entry name" value="OS11G0201299 PROTEIN"/>
    <property type="match status" value="1"/>
</dbReference>
<dbReference type="CDD" id="cd22160">
    <property type="entry name" value="F-box_AtFBL13-like"/>
    <property type="match status" value="1"/>
</dbReference>
<evidence type="ECO:0000313" key="3">
    <source>
        <dbReference type="Proteomes" id="UP000324897"/>
    </source>
</evidence>
<dbReference type="InterPro" id="IPR036047">
    <property type="entry name" value="F-box-like_dom_sf"/>
</dbReference>
<proteinExistence type="predicted"/>
<dbReference type="PROSITE" id="PS50181">
    <property type="entry name" value="FBOX"/>
    <property type="match status" value="1"/>
</dbReference>
<evidence type="ECO:0000259" key="1">
    <source>
        <dbReference type="PROSITE" id="PS50181"/>
    </source>
</evidence>
<name>A0A5J9USD8_9POAL</name>
<dbReference type="InterPro" id="IPR001810">
    <property type="entry name" value="F-box_dom"/>
</dbReference>
<dbReference type="InterPro" id="IPR053197">
    <property type="entry name" value="F-box_SCFL_complex_component"/>
</dbReference>
<dbReference type="SUPFAM" id="SSF52047">
    <property type="entry name" value="RNI-like"/>
    <property type="match status" value="1"/>
</dbReference>
<dbReference type="SUPFAM" id="SSF81383">
    <property type="entry name" value="F-box domain"/>
    <property type="match status" value="1"/>
</dbReference>
<dbReference type="OrthoDB" id="612216at2759"/>
<keyword evidence="3" id="KW-1185">Reference proteome</keyword>
<comment type="caution">
    <text evidence="2">The sequence shown here is derived from an EMBL/GenBank/DDBJ whole genome shotgun (WGS) entry which is preliminary data.</text>
</comment>
<feature type="domain" description="F-box" evidence="1">
    <location>
        <begin position="16"/>
        <end position="62"/>
    </location>
</feature>
<dbReference type="InterPro" id="IPR032675">
    <property type="entry name" value="LRR_dom_sf"/>
</dbReference>
<reference evidence="2 3" key="1">
    <citation type="journal article" date="2019" name="Sci. Rep.">
        <title>A high-quality genome of Eragrostis curvula grass provides insights into Poaceae evolution and supports new strategies to enhance forage quality.</title>
        <authorList>
            <person name="Carballo J."/>
            <person name="Santos B.A.C.M."/>
            <person name="Zappacosta D."/>
            <person name="Garbus I."/>
            <person name="Selva J.P."/>
            <person name="Gallo C.A."/>
            <person name="Diaz A."/>
            <person name="Albertini E."/>
            <person name="Caccamo M."/>
            <person name="Echenique V."/>
        </authorList>
    </citation>
    <scope>NUCLEOTIDE SEQUENCE [LARGE SCALE GENOMIC DNA]</scope>
    <source>
        <strain evidence="3">cv. Victoria</strain>
        <tissue evidence="2">Leaf</tissue>
    </source>
</reference>
<dbReference type="InterPro" id="IPR053781">
    <property type="entry name" value="F-box_AtFBL13-like"/>
</dbReference>
<gene>
    <name evidence="2" type="ORF">EJB05_28992</name>
</gene>
<dbReference type="EMBL" id="RWGY01000013">
    <property type="protein sequence ID" value="TVU26445.1"/>
    <property type="molecule type" value="Genomic_DNA"/>
</dbReference>
<sequence>MPPWRKGREVKKQHGATGIDALPDGILEHILGLLPAEEAVRTCVLARRWRHLWKTAAALRIICTDGEFLGPMDKLREFMEHLLLGRGGAPVELCELRLGDLGNVLIDEDVVSRVDHWFRHAVGCNAQILRLLLCPGSYLQLNDSPVVSNHLTRLELCSVEVKGSFLNFSGCPNLEHLEFFSCELLSESTALISFQSLKHLSIMTCGLSLNMGLESRVRISAPNLVSLVMDECLGSTPIFESMSSLLEASIKMMDSGDQCELWDANYWDCSCESCDSYGNTPGGCNNGVLLQGLSKAKSLLLISEPTTYIFKRDMRWCPMFSNLKNLWLNDYWCVPDDFNMLACILEHSPILEKLTLQLFSEGPEHKVEFEGHLSPTERSTAISEYLNKIEVKCEAVDERIVKVLRFLHVL</sequence>
<dbReference type="Pfam" id="PF00646">
    <property type="entry name" value="F-box"/>
    <property type="match status" value="1"/>
</dbReference>
<dbReference type="Gene3D" id="1.20.1280.50">
    <property type="match status" value="1"/>
</dbReference>
<organism evidence="2 3">
    <name type="scientific">Eragrostis curvula</name>
    <name type="common">weeping love grass</name>
    <dbReference type="NCBI Taxonomy" id="38414"/>
    <lineage>
        <taxon>Eukaryota</taxon>
        <taxon>Viridiplantae</taxon>
        <taxon>Streptophyta</taxon>
        <taxon>Embryophyta</taxon>
        <taxon>Tracheophyta</taxon>
        <taxon>Spermatophyta</taxon>
        <taxon>Magnoliopsida</taxon>
        <taxon>Liliopsida</taxon>
        <taxon>Poales</taxon>
        <taxon>Poaceae</taxon>
        <taxon>PACMAD clade</taxon>
        <taxon>Chloridoideae</taxon>
        <taxon>Eragrostideae</taxon>
        <taxon>Eragrostidinae</taxon>
        <taxon>Eragrostis</taxon>
    </lineage>
</organism>
<dbReference type="PANTHER" id="PTHR34223:SF107">
    <property type="entry name" value="F-BOX DOMAIN-CONTAINING PROTEIN"/>
    <property type="match status" value="1"/>
</dbReference>
<dbReference type="AlphaFoldDB" id="A0A5J9USD8"/>
<evidence type="ECO:0000313" key="2">
    <source>
        <dbReference type="EMBL" id="TVU26445.1"/>
    </source>
</evidence>
<dbReference type="Gramene" id="TVU26445">
    <property type="protein sequence ID" value="TVU26445"/>
    <property type="gene ID" value="EJB05_28992"/>
</dbReference>
<feature type="non-terminal residue" evidence="2">
    <location>
        <position position="1"/>
    </location>
</feature>
<dbReference type="Proteomes" id="UP000324897">
    <property type="component" value="Chromosome 2"/>
</dbReference>
<dbReference type="Gene3D" id="3.80.10.10">
    <property type="entry name" value="Ribonuclease Inhibitor"/>
    <property type="match status" value="1"/>
</dbReference>
<accession>A0A5J9USD8</accession>